<reference evidence="2 3" key="1">
    <citation type="submission" date="2019-01" db="EMBL/GenBank/DDBJ databases">
        <title>Sequencing of cultivated peanut Arachis hypogaea provides insights into genome evolution and oil improvement.</title>
        <authorList>
            <person name="Chen X."/>
        </authorList>
    </citation>
    <scope>NUCLEOTIDE SEQUENCE [LARGE SCALE GENOMIC DNA]</scope>
    <source>
        <strain evidence="3">cv. Fuhuasheng</strain>
        <tissue evidence="2">Leaves</tissue>
    </source>
</reference>
<sequence length="148" mass="16497">MSVLLAEEGLRSVRAHAQRVKNCRILTLDLIVLDYLVYLCFTSPGVAIFSCFTLVVSPIQKASLIEKSRQKPQERIKTLTNAVGNNSYDHDPVLAACGIYVEKTRVLEPPKTLLQPSHIDYWAVVNFSARCEMIMVLSGSTKYVNGLP</sequence>
<dbReference type="EMBL" id="SDMP01000005">
    <property type="protein sequence ID" value="RYR58618.1"/>
    <property type="molecule type" value="Genomic_DNA"/>
</dbReference>
<dbReference type="AlphaFoldDB" id="A0A445D5Y3"/>
<dbReference type="Proteomes" id="UP000289738">
    <property type="component" value="Chromosome A05"/>
</dbReference>
<proteinExistence type="predicted"/>
<keyword evidence="1" id="KW-1133">Transmembrane helix</keyword>
<evidence type="ECO:0000256" key="1">
    <source>
        <dbReference type="SAM" id="Phobius"/>
    </source>
</evidence>
<keyword evidence="1" id="KW-0472">Membrane</keyword>
<keyword evidence="3" id="KW-1185">Reference proteome</keyword>
<name>A0A445D5Y3_ARAHY</name>
<gene>
    <name evidence="2" type="ORF">Ahy_A05g024478</name>
</gene>
<comment type="caution">
    <text evidence="2">The sequence shown here is derived from an EMBL/GenBank/DDBJ whole genome shotgun (WGS) entry which is preliminary data.</text>
</comment>
<evidence type="ECO:0000313" key="2">
    <source>
        <dbReference type="EMBL" id="RYR58618.1"/>
    </source>
</evidence>
<organism evidence="2 3">
    <name type="scientific">Arachis hypogaea</name>
    <name type="common">Peanut</name>
    <dbReference type="NCBI Taxonomy" id="3818"/>
    <lineage>
        <taxon>Eukaryota</taxon>
        <taxon>Viridiplantae</taxon>
        <taxon>Streptophyta</taxon>
        <taxon>Embryophyta</taxon>
        <taxon>Tracheophyta</taxon>
        <taxon>Spermatophyta</taxon>
        <taxon>Magnoliopsida</taxon>
        <taxon>eudicotyledons</taxon>
        <taxon>Gunneridae</taxon>
        <taxon>Pentapetalae</taxon>
        <taxon>rosids</taxon>
        <taxon>fabids</taxon>
        <taxon>Fabales</taxon>
        <taxon>Fabaceae</taxon>
        <taxon>Papilionoideae</taxon>
        <taxon>50 kb inversion clade</taxon>
        <taxon>dalbergioids sensu lato</taxon>
        <taxon>Dalbergieae</taxon>
        <taxon>Pterocarpus clade</taxon>
        <taxon>Arachis</taxon>
    </lineage>
</organism>
<evidence type="ECO:0000313" key="3">
    <source>
        <dbReference type="Proteomes" id="UP000289738"/>
    </source>
</evidence>
<protein>
    <submittedName>
        <fullName evidence="2">Uncharacterized protein</fullName>
    </submittedName>
</protein>
<keyword evidence="1" id="KW-0812">Transmembrane</keyword>
<dbReference type="STRING" id="3818.A0A445D5Y3"/>
<accession>A0A445D5Y3</accession>
<feature type="transmembrane region" description="Helical" evidence="1">
    <location>
        <begin position="35"/>
        <end position="59"/>
    </location>
</feature>